<protein>
    <submittedName>
        <fullName evidence="1">Uncharacterized protein</fullName>
    </submittedName>
</protein>
<organism evidence="1 2">
    <name type="scientific">Trichodelitschia bisporula</name>
    <dbReference type="NCBI Taxonomy" id="703511"/>
    <lineage>
        <taxon>Eukaryota</taxon>
        <taxon>Fungi</taxon>
        <taxon>Dikarya</taxon>
        <taxon>Ascomycota</taxon>
        <taxon>Pezizomycotina</taxon>
        <taxon>Dothideomycetes</taxon>
        <taxon>Dothideomycetes incertae sedis</taxon>
        <taxon>Phaeotrichales</taxon>
        <taxon>Phaeotrichaceae</taxon>
        <taxon>Trichodelitschia</taxon>
    </lineage>
</organism>
<keyword evidence="2" id="KW-1185">Reference proteome</keyword>
<gene>
    <name evidence="1" type="ORF">EJ06DRAFT_330360</name>
</gene>
<dbReference type="AlphaFoldDB" id="A0A6G1I223"/>
<evidence type="ECO:0000313" key="1">
    <source>
        <dbReference type="EMBL" id="KAF2402231.1"/>
    </source>
</evidence>
<accession>A0A6G1I223</accession>
<reference evidence="1" key="1">
    <citation type="journal article" date="2020" name="Stud. Mycol.">
        <title>101 Dothideomycetes genomes: a test case for predicting lifestyles and emergence of pathogens.</title>
        <authorList>
            <person name="Haridas S."/>
            <person name="Albert R."/>
            <person name="Binder M."/>
            <person name="Bloem J."/>
            <person name="Labutti K."/>
            <person name="Salamov A."/>
            <person name="Andreopoulos B."/>
            <person name="Baker S."/>
            <person name="Barry K."/>
            <person name="Bills G."/>
            <person name="Bluhm B."/>
            <person name="Cannon C."/>
            <person name="Castanera R."/>
            <person name="Culley D."/>
            <person name="Daum C."/>
            <person name="Ezra D."/>
            <person name="Gonzalez J."/>
            <person name="Henrissat B."/>
            <person name="Kuo A."/>
            <person name="Liang C."/>
            <person name="Lipzen A."/>
            <person name="Lutzoni F."/>
            <person name="Magnuson J."/>
            <person name="Mondo S."/>
            <person name="Nolan M."/>
            <person name="Ohm R."/>
            <person name="Pangilinan J."/>
            <person name="Park H.-J."/>
            <person name="Ramirez L."/>
            <person name="Alfaro M."/>
            <person name="Sun H."/>
            <person name="Tritt A."/>
            <person name="Yoshinaga Y."/>
            <person name="Zwiers L.-H."/>
            <person name="Turgeon B."/>
            <person name="Goodwin S."/>
            <person name="Spatafora J."/>
            <person name="Crous P."/>
            <person name="Grigoriev I."/>
        </authorList>
    </citation>
    <scope>NUCLEOTIDE SEQUENCE</scope>
    <source>
        <strain evidence="1">CBS 262.69</strain>
    </source>
</reference>
<dbReference type="Proteomes" id="UP000799640">
    <property type="component" value="Unassembled WGS sequence"/>
</dbReference>
<proteinExistence type="predicted"/>
<sequence length="160" mass="18065">MRPSTSSDTFRHLGLLFHNRIHSILNTDPPNYASSASRTLLRIHLVHFWGSLELSIRHLFLPGSITSKKSLLSSTSHLSPSPLPLSNPSPLPLHPIPPPRSVPRACTFLIPFRKEDHQKPDLRLHPPDLLQTCNLQIFALFKQPHPRVCCQLESNSIPFV</sequence>
<name>A0A6G1I223_9PEZI</name>
<evidence type="ECO:0000313" key="2">
    <source>
        <dbReference type="Proteomes" id="UP000799640"/>
    </source>
</evidence>
<dbReference type="EMBL" id="ML996691">
    <property type="protein sequence ID" value="KAF2402231.1"/>
    <property type="molecule type" value="Genomic_DNA"/>
</dbReference>